<keyword evidence="1" id="KW-0732">Signal</keyword>
<gene>
    <name evidence="3" type="ORF">J2I47_20425</name>
</gene>
<dbReference type="InterPro" id="IPR013728">
    <property type="entry name" value="BT_3987-like_N"/>
</dbReference>
<dbReference type="Proteomes" id="UP000664034">
    <property type="component" value="Unassembled WGS sequence"/>
</dbReference>
<keyword evidence="4" id="KW-1185">Reference proteome</keyword>
<reference evidence="3" key="1">
    <citation type="submission" date="2021-03" db="EMBL/GenBank/DDBJ databases">
        <title>Fibrella sp. HMF5335 genome sequencing and assembly.</title>
        <authorList>
            <person name="Kang H."/>
            <person name="Kim H."/>
            <person name="Bae S."/>
            <person name="Joh K."/>
        </authorList>
    </citation>
    <scope>NUCLEOTIDE SEQUENCE</scope>
    <source>
        <strain evidence="3">HMF5335</strain>
    </source>
</reference>
<dbReference type="PROSITE" id="PS51257">
    <property type="entry name" value="PROKAR_LIPOPROTEIN"/>
    <property type="match status" value="1"/>
</dbReference>
<evidence type="ECO:0000256" key="1">
    <source>
        <dbReference type="SAM" id="SignalP"/>
    </source>
</evidence>
<name>A0A939GK67_9BACT</name>
<protein>
    <submittedName>
        <fullName evidence="3">DUF1735 domain-containing protein</fullName>
    </submittedName>
</protein>
<organism evidence="3 4">
    <name type="scientific">Fibrella rubiginis</name>
    <dbReference type="NCBI Taxonomy" id="2817060"/>
    <lineage>
        <taxon>Bacteria</taxon>
        <taxon>Pseudomonadati</taxon>
        <taxon>Bacteroidota</taxon>
        <taxon>Cytophagia</taxon>
        <taxon>Cytophagales</taxon>
        <taxon>Spirosomataceae</taxon>
        <taxon>Fibrella</taxon>
    </lineage>
</organism>
<evidence type="ECO:0000313" key="3">
    <source>
        <dbReference type="EMBL" id="MBO0938930.1"/>
    </source>
</evidence>
<comment type="caution">
    <text evidence="3">The sequence shown here is derived from an EMBL/GenBank/DDBJ whole genome shotgun (WGS) entry which is preliminary data.</text>
</comment>
<sequence>MNKLFKVVLAASVALSMTSCLKDDEHFVDFAASGYVAEIPYVANRSILKAVTVAAGTTPTVAPVDINIASPNPPTTDVQIGVGPDQAALDAYNKANNRAYKLLPATAYQLSPATVTVASGNRIGTVNVSFIGSQVPTTGGPYALALSIQTVPSNVTISANYRTQILAITVK</sequence>
<feature type="chain" id="PRO_5036920828" evidence="1">
    <location>
        <begin position="23"/>
        <end position="171"/>
    </location>
</feature>
<dbReference type="EMBL" id="JAFMYV010000011">
    <property type="protein sequence ID" value="MBO0938930.1"/>
    <property type="molecule type" value="Genomic_DNA"/>
</dbReference>
<feature type="domain" description="BT-3987-like N-terminal" evidence="2">
    <location>
        <begin position="49"/>
        <end position="152"/>
    </location>
</feature>
<evidence type="ECO:0000259" key="2">
    <source>
        <dbReference type="Pfam" id="PF08522"/>
    </source>
</evidence>
<evidence type="ECO:0000313" key="4">
    <source>
        <dbReference type="Proteomes" id="UP000664034"/>
    </source>
</evidence>
<accession>A0A939GK67</accession>
<proteinExistence type="predicted"/>
<feature type="signal peptide" evidence="1">
    <location>
        <begin position="1"/>
        <end position="22"/>
    </location>
</feature>
<dbReference type="Gene3D" id="2.60.40.1740">
    <property type="entry name" value="hypothetical protein (bacova_03559)"/>
    <property type="match status" value="1"/>
</dbReference>
<dbReference type="RefSeq" id="WP_207366459.1">
    <property type="nucleotide sequence ID" value="NZ_JAFMYV010000011.1"/>
</dbReference>
<dbReference type="AlphaFoldDB" id="A0A939GK67"/>
<dbReference type="Pfam" id="PF08522">
    <property type="entry name" value="BT_3987-like_N"/>
    <property type="match status" value="1"/>
</dbReference>